<dbReference type="PANTHER" id="PTHR43042:SF2">
    <property type="entry name" value="SAM-DEPENDENT METHYLTRANSFERASE"/>
    <property type="match status" value="1"/>
</dbReference>
<gene>
    <name evidence="1" type="ORF">RM533_03500</name>
</gene>
<sequence>MARLLEPSTLLVGEGWSDYCLLDSGHGRKLEAYGTRRVIRPEPQAMWSPRCTDWLADAEFVPGSDEDGGGRWHFADVAARNAMLQDQWVLGWRDLRFNAQCTPFRHLGFFPDMAPVWDWMDDQLDGLDKAETLNLFGYTGVGSLALGRRGAVTHVDASKKSVAQARANAALSGLAGDGSERPAPWPVRWLIDDAGKFAAREVRRGRRYDGIILDPPKFGRGPNGEVWRIEDGLPALVADCRRLLDEQSRFLFLTAYAVRLSSLALAGLLHEAFAALPGRIEHGELAIREAGPDGRILPTAIFARWTNGS</sequence>
<comment type="caution">
    <text evidence="1">The sequence shown here is derived from an EMBL/GenBank/DDBJ whole genome shotgun (WGS) entry which is preliminary data.</text>
</comment>
<dbReference type="Proteomes" id="UP001259803">
    <property type="component" value="Unassembled WGS sequence"/>
</dbReference>
<protein>
    <submittedName>
        <fullName evidence="1">Class I SAM-dependent methyltransferase</fullName>
        <ecNumber evidence="1">2.1.1.-</ecNumber>
    </submittedName>
</protein>
<dbReference type="Gene3D" id="2.60.40.1180">
    <property type="entry name" value="Golgi alpha-mannosidase II"/>
    <property type="match status" value="1"/>
</dbReference>
<dbReference type="InterPro" id="IPR013780">
    <property type="entry name" value="Glyco_hydro_b"/>
</dbReference>
<dbReference type="InterPro" id="IPR029063">
    <property type="entry name" value="SAM-dependent_MTases_sf"/>
</dbReference>
<keyword evidence="1" id="KW-0489">Methyltransferase</keyword>
<dbReference type="PANTHER" id="PTHR43042">
    <property type="entry name" value="SAM-DEPENDENT METHYLTRANSFERASE"/>
    <property type="match status" value="1"/>
</dbReference>
<dbReference type="GO" id="GO:0032259">
    <property type="term" value="P:methylation"/>
    <property type="evidence" value="ECO:0007669"/>
    <property type="project" value="UniProtKB-KW"/>
</dbReference>
<reference evidence="1 2" key="1">
    <citation type="submission" date="2023-09" db="EMBL/GenBank/DDBJ databases">
        <authorList>
            <person name="Rey-Velasco X."/>
        </authorList>
    </citation>
    <scope>NUCLEOTIDE SEQUENCE [LARGE SCALE GENOMIC DNA]</scope>
    <source>
        <strain evidence="1 2">F390</strain>
    </source>
</reference>
<accession>A0ABU2ZF73</accession>
<name>A0ABU2ZF73_9SPHN</name>
<dbReference type="CDD" id="cd02440">
    <property type="entry name" value="AdoMet_MTases"/>
    <property type="match status" value="1"/>
</dbReference>
<proteinExistence type="predicted"/>
<organism evidence="1 2">
    <name type="scientific">Croceicoccus esteveae</name>
    <dbReference type="NCBI Taxonomy" id="3075597"/>
    <lineage>
        <taxon>Bacteria</taxon>
        <taxon>Pseudomonadati</taxon>
        <taxon>Pseudomonadota</taxon>
        <taxon>Alphaproteobacteria</taxon>
        <taxon>Sphingomonadales</taxon>
        <taxon>Erythrobacteraceae</taxon>
        <taxon>Croceicoccus</taxon>
    </lineage>
</organism>
<dbReference type="EC" id="2.1.1.-" evidence="1"/>
<keyword evidence="2" id="KW-1185">Reference proteome</keyword>
<dbReference type="GO" id="GO:0008168">
    <property type="term" value="F:methyltransferase activity"/>
    <property type="evidence" value="ECO:0007669"/>
    <property type="project" value="UniProtKB-KW"/>
</dbReference>
<dbReference type="EMBL" id="JAVRHS010000002">
    <property type="protein sequence ID" value="MDT0575247.1"/>
    <property type="molecule type" value="Genomic_DNA"/>
</dbReference>
<keyword evidence="1" id="KW-0808">Transferase</keyword>
<evidence type="ECO:0000313" key="1">
    <source>
        <dbReference type="EMBL" id="MDT0575247.1"/>
    </source>
</evidence>
<dbReference type="SUPFAM" id="SSF53335">
    <property type="entry name" value="S-adenosyl-L-methionine-dependent methyltransferases"/>
    <property type="match status" value="1"/>
</dbReference>
<dbReference type="Gene3D" id="3.40.50.150">
    <property type="entry name" value="Vaccinia Virus protein VP39"/>
    <property type="match status" value="1"/>
</dbReference>
<evidence type="ECO:0000313" key="2">
    <source>
        <dbReference type="Proteomes" id="UP001259803"/>
    </source>
</evidence>
<dbReference type="RefSeq" id="WP_311339825.1">
    <property type="nucleotide sequence ID" value="NZ_JAVRHS010000002.1"/>
</dbReference>